<dbReference type="GeneID" id="94300485"/>
<reference evidence="1 2" key="1">
    <citation type="journal article" date="2014" name="PLoS Genet.">
        <title>The Genome of Spironucleus salmonicida Highlights a Fish Pathogen Adapted to Fluctuating Environments.</title>
        <authorList>
            <person name="Xu F."/>
            <person name="Jerlstrom-Hultqvist J."/>
            <person name="Einarsson E."/>
            <person name="Astvaldsson A."/>
            <person name="Svard S.G."/>
            <person name="Andersson J.O."/>
        </authorList>
    </citation>
    <scope>NUCLEOTIDE SEQUENCE</scope>
    <source>
        <strain evidence="2">ATCC 50377</strain>
    </source>
</reference>
<dbReference type="KEGG" id="ssao:94300485"/>
<sequence length="256" mass="29661">MATKQLICLLSNNVLQGIQYIELAKIYDQSIGTLLNITHSAQQQIFSSSLFKYYSKYQQFFRSELQIIAKDALKKQKVASKVKNINILEAAFLAINEGATVVQNKFQMNEARQLNMEMVYSEEQFDELVNNILNERVSHQLYHLSKIKQFDYYNLSLATEVIEKIQLEIQSPFADMEAFRTALDKRILSEMKPQISLIYKGYKEMRADNKFDYTMLLTCCFSAYVLHMCGYCFDEAEKGYKIIVSKNGAVVYELAE</sequence>
<proteinExistence type="predicted"/>
<gene>
    <name evidence="2" type="ORF">SS50377_26462</name>
    <name evidence="1" type="ORF">SS50377_ja003</name>
</gene>
<dbReference type="AlphaFoldDB" id="V6LAA7"/>
<accession>V6LAA7</accession>
<name>V6LAA7_9EUKA</name>
<dbReference type="EMBL" id="AUWU02000006">
    <property type="protein sequence ID" value="KAH0572252.1"/>
    <property type="molecule type" value="Genomic_DNA"/>
</dbReference>
<dbReference type="RefSeq" id="XP_067763025.1">
    <property type="nucleotide sequence ID" value="XM_067910269.1"/>
</dbReference>
<dbReference type="Proteomes" id="UP000018208">
    <property type="component" value="Unassembled WGS sequence"/>
</dbReference>
<dbReference type="VEuPathDB" id="GiardiaDB:SS50377_26462"/>
<evidence type="ECO:0000313" key="2">
    <source>
        <dbReference type="EMBL" id="KAH0572252.1"/>
    </source>
</evidence>
<keyword evidence="3" id="KW-1185">Reference proteome</keyword>
<organism evidence="1">
    <name type="scientific">Spironucleus salmonicida</name>
    <dbReference type="NCBI Taxonomy" id="348837"/>
    <lineage>
        <taxon>Eukaryota</taxon>
        <taxon>Metamonada</taxon>
        <taxon>Diplomonadida</taxon>
        <taxon>Hexamitidae</taxon>
        <taxon>Hexamitinae</taxon>
        <taxon>Spironucleus</taxon>
    </lineage>
</organism>
<protein>
    <submittedName>
        <fullName evidence="1">Uncharacterized protein</fullName>
    </submittedName>
</protein>
<dbReference type="EMBL" id="KI546170">
    <property type="protein sequence ID" value="EST41322.1"/>
    <property type="molecule type" value="Genomic_DNA"/>
</dbReference>
<evidence type="ECO:0000313" key="3">
    <source>
        <dbReference type="Proteomes" id="UP000018208"/>
    </source>
</evidence>
<reference evidence="2" key="2">
    <citation type="submission" date="2020-12" db="EMBL/GenBank/DDBJ databases">
        <title>New Spironucleus salmonicida genome in near-complete chromosomes.</title>
        <authorList>
            <person name="Xu F."/>
            <person name="Kurt Z."/>
            <person name="Jimenez-Gonzalez A."/>
            <person name="Astvaldsson A."/>
            <person name="Andersson J.O."/>
            <person name="Svard S.G."/>
        </authorList>
    </citation>
    <scope>NUCLEOTIDE SEQUENCE</scope>
    <source>
        <strain evidence="2">ATCC 50377</strain>
    </source>
</reference>
<evidence type="ECO:0000313" key="1">
    <source>
        <dbReference type="EMBL" id="EST41322.1"/>
    </source>
</evidence>